<keyword evidence="4" id="KW-1185">Reference proteome</keyword>
<dbReference type="InterPro" id="IPR038378">
    <property type="entry name" value="MHB_sf"/>
</dbReference>
<dbReference type="NCBIfam" id="TIGR04529">
    <property type="entry name" value="MTB_hemophore"/>
    <property type="match status" value="1"/>
</dbReference>
<evidence type="ECO:0000259" key="2">
    <source>
        <dbReference type="Pfam" id="PF16525"/>
    </source>
</evidence>
<feature type="domain" description="Haemophore haem-binding" evidence="2">
    <location>
        <begin position="36"/>
        <end position="112"/>
    </location>
</feature>
<dbReference type="InterPro" id="IPR032407">
    <property type="entry name" value="MHB"/>
</dbReference>
<reference evidence="3 4" key="1">
    <citation type="submission" date="2023-08" db="EMBL/GenBank/DDBJ databases">
        <authorList>
            <person name="Folkvardsen B D."/>
            <person name="Norman A."/>
        </authorList>
    </citation>
    <scope>NUCLEOTIDE SEQUENCE [LARGE SCALE GENOMIC DNA]</scope>
    <source>
        <strain evidence="3 4">Mu0050</strain>
    </source>
</reference>
<name>A0ABM9MC12_9MYCO</name>
<proteinExistence type="predicted"/>
<dbReference type="EMBL" id="OY726395">
    <property type="protein sequence ID" value="CAJ1581582.1"/>
    <property type="molecule type" value="Genomic_DNA"/>
</dbReference>
<evidence type="ECO:0000313" key="4">
    <source>
        <dbReference type="Proteomes" id="UP001190466"/>
    </source>
</evidence>
<evidence type="ECO:0000256" key="1">
    <source>
        <dbReference type="SAM" id="SignalP"/>
    </source>
</evidence>
<evidence type="ECO:0000313" key="3">
    <source>
        <dbReference type="EMBL" id="CAJ1581582.1"/>
    </source>
</evidence>
<gene>
    <name evidence="3" type="ORF">MU0050_001609</name>
</gene>
<dbReference type="RefSeq" id="WP_316515858.1">
    <property type="nucleotide sequence ID" value="NZ_OY726395.1"/>
</dbReference>
<accession>A0ABM9MC12</accession>
<dbReference type="Pfam" id="PF16525">
    <property type="entry name" value="MHB"/>
    <property type="match status" value="1"/>
</dbReference>
<keyword evidence="1" id="KW-0732">Signal</keyword>
<feature type="signal peptide" evidence="1">
    <location>
        <begin position="1"/>
        <end position="34"/>
    </location>
</feature>
<dbReference type="Proteomes" id="UP001190466">
    <property type="component" value="Chromosome"/>
</dbReference>
<feature type="chain" id="PRO_5046019520" evidence="1">
    <location>
        <begin position="35"/>
        <end position="130"/>
    </location>
</feature>
<sequence length="130" mass="12934">MKFNRGISRVAGISAGALLGGAVAAVVAIPTASAAPDCSPGGVANTVSNVHASALSYLDGHPGASQAVTSARGKAPAQAEADLRAYFNANPGEYYELRGILAPIGETQSQCNVSALPPSLSAAYDVFMAG</sequence>
<dbReference type="Gene3D" id="1.20.20.20">
    <property type="entry name" value="Haemophore, haem-binding domain"/>
    <property type="match status" value="1"/>
</dbReference>
<protein>
    <submittedName>
        <fullName evidence="3">Heme-binding protein</fullName>
    </submittedName>
</protein>
<organism evidence="3 4">
    <name type="scientific">[Mycobacterium] wendilense</name>
    <dbReference type="NCBI Taxonomy" id="3064284"/>
    <lineage>
        <taxon>Bacteria</taxon>
        <taxon>Bacillati</taxon>
        <taxon>Actinomycetota</taxon>
        <taxon>Actinomycetes</taxon>
        <taxon>Mycobacteriales</taxon>
        <taxon>Mycobacteriaceae</taxon>
        <taxon>Mycolicibacter</taxon>
    </lineage>
</organism>